<dbReference type="Proteomes" id="UP001056436">
    <property type="component" value="Unassembled WGS sequence"/>
</dbReference>
<keyword evidence="2" id="KW-1185">Reference proteome</keyword>
<comment type="caution">
    <text evidence="1">The sequence shown here is derived from an EMBL/GenBank/DDBJ whole genome shotgun (WGS) entry which is preliminary data.</text>
</comment>
<name>A0A9P9XDZ9_9PEZI</name>
<accession>A0A9P9XDZ9</accession>
<dbReference type="AlphaFoldDB" id="A0A9P9XDZ9"/>
<evidence type="ECO:0000313" key="2">
    <source>
        <dbReference type="Proteomes" id="UP001056436"/>
    </source>
</evidence>
<protein>
    <submittedName>
        <fullName evidence="1">Uncharacterized protein</fullName>
    </submittedName>
</protein>
<sequence>MLFVSSARQILTPCVCGICINANSAGFQTLRLDQSRLYNDHLLPAGLAAFSAQPYNFQVSGCGSTMRH</sequence>
<organism evidence="1 2">
    <name type="scientific">Colletotrichum abscissum</name>
    <dbReference type="NCBI Taxonomy" id="1671311"/>
    <lineage>
        <taxon>Eukaryota</taxon>
        <taxon>Fungi</taxon>
        <taxon>Dikarya</taxon>
        <taxon>Ascomycota</taxon>
        <taxon>Pezizomycotina</taxon>
        <taxon>Sordariomycetes</taxon>
        <taxon>Hypocreomycetidae</taxon>
        <taxon>Glomerellales</taxon>
        <taxon>Glomerellaceae</taxon>
        <taxon>Colletotrichum</taxon>
        <taxon>Colletotrichum acutatum species complex</taxon>
    </lineage>
</organism>
<evidence type="ECO:0000313" key="1">
    <source>
        <dbReference type="EMBL" id="KAI3550116.1"/>
    </source>
</evidence>
<dbReference type="EMBL" id="SDAQ01000043">
    <property type="protein sequence ID" value="KAI3550116.1"/>
    <property type="molecule type" value="Genomic_DNA"/>
</dbReference>
<proteinExistence type="predicted"/>
<reference evidence="1" key="1">
    <citation type="submission" date="2019-01" db="EMBL/GenBank/DDBJ databases">
        <title>Colletotrichum abscissum LGMF1257.</title>
        <authorList>
            <person name="Baroncelli R."/>
        </authorList>
    </citation>
    <scope>NUCLEOTIDE SEQUENCE</scope>
    <source>
        <strain evidence="1">Ca142</strain>
    </source>
</reference>
<gene>
    <name evidence="1" type="ORF">CABS02_07804</name>
</gene>